<reference evidence="2" key="2">
    <citation type="submission" date="2025-09" db="UniProtKB">
        <authorList>
            <consortium name="Ensembl"/>
        </authorList>
    </citation>
    <scope>IDENTIFICATION</scope>
</reference>
<evidence type="ECO:0000313" key="2">
    <source>
        <dbReference type="Ensembl" id="ENSBOBP00000010724.1"/>
    </source>
</evidence>
<evidence type="ECO:0000256" key="1">
    <source>
        <dbReference type="SAM" id="Phobius"/>
    </source>
</evidence>
<proteinExistence type="predicted"/>
<sequence>MEVKSLYEVARGTLITFGIISIFFSEFLLFSPVFSYKPWFFRWTVCLASPIWNGDLVVRTKKSDKMLLSPFQWEASFAFGILSIMGTSVQFVSAIASLLLCSYFYCSLARIAVTSYLSYTVLFPFPYTDFPNLCKGLSHYKWYNLTLQILDLCSSLAIFCTSLGFVMTFARLLQFRYLNMSTGHSREGGLPPVMPLTAARKAAWLCKDRQIPNALTSGSVVPLKPCASFH</sequence>
<dbReference type="Proteomes" id="UP000694567">
    <property type="component" value="Unplaced"/>
</dbReference>
<keyword evidence="1" id="KW-0472">Membrane</keyword>
<name>A0A8C0EW22_BUBBB</name>
<feature type="transmembrane region" description="Helical" evidence="1">
    <location>
        <begin position="147"/>
        <end position="170"/>
    </location>
</feature>
<keyword evidence="1" id="KW-0812">Transmembrane</keyword>
<reference evidence="2" key="1">
    <citation type="submission" date="2025-08" db="UniProtKB">
        <authorList>
            <consortium name="Ensembl"/>
        </authorList>
    </citation>
    <scope>IDENTIFICATION</scope>
</reference>
<organism evidence="2 3">
    <name type="scientific">Bubo bubo</name>
    <name type="common">Eurasian eagle-owl</name>
    <name type="synonym">Strix bubo</name>
    <dbReference type="NCBI Taxonomy" id="30461"/>
    <lineage>
        <taxon>Eukaryota</taxon>
        <taxon>Metazoa</taxon>
        <taxon>Chordata</taxon>
        <taxon>Craniata</taxon>
        <taxon>Vertebrata</taxon>
        <taxon>Euteleostomi</taxon>
        <taxon>Archelosauria</taxon>
        <taxon>Archosauria</taxon>
        <taxon>Dinosauria</taxon>
        <taxon>Saurischia</taxon>
        <taxon>Theropoda</taxon>
        <taxon>Coelurosauria</taxon>
        <taxon>Aves</taxon>
        <taxon>Neognathae</taxon>
        <taxon>Neoaves</taxon>
        <taxon>Telluraves</taxon>
        <taxon>Strigiformes</taxon>
        <taxon>Strigidae</taxon>
        <taxon>Bubo</taxon>
    </lineage>
</organism>
<keyword evidence="3" id="KW-1185">Reference proteome</keyword>
<accession>A0A8C0EW22</accession>
<feature type="transmembrane region" description="Helical" evidence="1">
    <location>
        <begin position="108"/>
        <end position="127"/>
    </location>
</feature>
<feature type="transmembrane region" description="Helical" evidence="1">
    <location>
        <begin position="77"/>
        <end position="101"/>
    </location>
</feature>
<dbReference type="Ensembl" id="ENSBOBT00000010992.1">
    <property type="protein sequence ID" value="ENSBOBP00000010724.1"/>
    <property type="gene ID" value="ENSBOBG00000006882.1"/>
</dbReference>
<protein>
    <submittedName>
        <fullName evidence="2">Transmembrane protein 212</fullName>
    </submittedName>
</protein>
<feature type="transmembrane region" description="Helical" evidence="1">
    <location>
        <begin position="12"/>
        <end position="34"/>
    </location>
</feature>
<keyword evidence="1" id="KW-1133">Transmembrane helix</keyword>
<evidence type="ECO:0000313" key="3">
    <source>
        <dbReference type="Proteomes" id="UP000694567"/>
    </source>
</evidence>
<dbReference type="AlphaFoldDB" id="A0A8C0EW22"/>